<name>A0A0F9R8F8_9ZZZZ</name>
<organism evidence="1">
    <name type="scientific">marine sediment metagenome</name>
    <dbReference type="NCBI Taxonomy" id="412755"/>
    <lineage>
        <taxon>unclassified sequences</taxon>
        <taxon>metagenomes</taxon>
        <taxon>ecological metagenomes</taxon>
    </lineage>
</organism>
<evidence type="ECO:0000313" key="1">
    <source>
        <dbReference type="EMBL" id="KKN13728.1"/>
    </source>
</evidence>
<proteinExistence type="predicted"/>
<dbReference type="AlphaFoldDB" id="A0A0F9R8F8"/>
<reference evidence="1" key="1">
    <citation type="journal article" date="2015" name="Nature">
        <title>Complex archaea that bridge the gap between prokaryotes and eukaryotes.</title>
        <authorList>
            <person name="Spang A."/>
            <person name="Saw J.H."/>
            <person name="Jorgensen S.L."/>
            <person name="Zaremba-Niedzwiedzka K."/>
            <person name="Martijn J."/>
            <person name="Lind A.E."/>
            <person name="van Eijk R."/>
            <person name="Schleper C."/>
            <person name="Guy L."/>
            <person name="Ettema T.J."/>
        </authorList>
    </citation>
    <scope>NUCLEOTIDE SEQUENCE</scope>
</reference>
<dbReference type="EMBL" id="LAZR01003891">
    <property type="protein sequence ID" value="KKN13728.1"/>
    <property type="molecule type" value="Genomic_DNA"/>
</dbReference>
<protein>
    <submittedName>
        <fullName evidence="1">Uncharacterized protein</fullName>
    </submittedName>
</protein>
<gene>
    <name evidence="1" type="ORF">LCGC14_1003480</name>
</gene>
<sequence length="59" mass="7195">METTFVRKHYREAILQLEQENQIIIRSKGLKQGIKEETVIVFRKPKNLFYYIEKKKNPE</sequence>
<accession>A0A0F9R8F8</accession>
<comment type="caution">
    <text evidence="1">The sequence shown here is derived from an EMBL/GenBank/DDBJ whole genome shotgun (WGS) entry which is preliminary data.</text>
</comment>